<keyword evidence="10" id="KW-1185">Reference proteome</keyword>
<evidence type="ECO:0000256" key="3">
    <source>
        <dbReference type="ARBA" id="ARBA00022475"/>
    </source>
</evidence>
<feature type="domain" description="YetF C-terminal" evidence="8">
    <location>
        <begin position="90"/>
        <end position="159"/>
    </location>
</feature>
<dbReference type="Proteomes" id="UP001165405">
    <property type="component" value="Unassembled WGS sequence"/>
</dbReference>
<keyword evidence="6 7" id="KW-0472">Membrane</keyword>
<dbReference type="PANTHER" id="PTHR34582:SF6">
    <property type="entry name" value="UPF0702 TRANSMEMBRANE PROTEIN YCAP"/>
    <property type="match status" value="1"/>
</dbReference>
<gene>
    <name evidence="9" type="ORF">L1785_10515</name>
</gene>
<accession>A0AA41QDG1</accession>
<dbReference type="Pfam" id="PF04239">
    <property type="entry name" value="DUF421"/>
    <property type="match status" value="1"/>
</dbReference>
<evidence type="ECO:0000313" key="9">
    <source>
        <dbReference type="EMBL" id="MCF4121413.1"/>
    </source>
</evidence>
<dbReference type="AlphaFoldDB" id="A0AA41QDG1"/>
<sequence>MWNDLLDMGVTAPDKILRTVAVYLGLALLLRLVGKRDLAQLNTLDLVVMLLLSNVVQNAVIGPDNSLVGGLLGAVVLLGMNAVVDRLVLRSDRLARLLEGSPAVLARNGAWDDAALRKVGLRRADADAALRRQNANGIDEVETLSVEPGGTIVATLKPGEQSATVDDVARLEAKLDALLARY</sequence>
<keyword evidence="4 7" id="KW-0812">Transmembrane</keyword>
<organism evidence="9 10">
    <name type="scientific">Antribacter soli</name>
    <dbReference type="NCBI Taxonomy" id="2910976"/>
    <lineage>
        <taxon>Bacteria</taxon>
        <taxon>Bacillati</taxon>
        <taxon>Actinomycetota</taxon>
        <taxon>Actinomycetes</taxon>
        <taxon>Micrococcales</taxon>
        <taxon>Promicromonosporaceae</taxon>
        <taxon>Antribacter</taxon>
    </lineage>
</organism>
<dbReference type="GO" id="GO:0005886">
    <property type="term" value="C:plasma membrane"/>
    <property type="evidence" value="ECO:0007669"/>
    <property type="project" value="UniProtKB-SubCell"/>
</dbReference>
<comment type="caution">
    <text evidence="9">The sequence shown here is derived from an EMBL/GenBank/DDBJ whole genome shotgun (WGS) entry which is preliminary data.</text>
</comment>
<comment type="similarity">
    <text evidence="2">Belongs to the UPF0702 family.</text>
</comment>
<dbReference type="Gene3D" id="3.30.240.20">
    <property type="entry name" value="bsu07140 like domains"/>
    <property type="match status" value="1"/>
</dbReference>
<evidence type="ECO:0000256" key="2">
    <source>
        <dbReference type="ARBA" id="ARBA00006448"/>
    </source>
</evidence>
<evidence type="ECO:0000313" key="10">
    <source>
        <dbReference type="Proteomes" id="UP001165405"/>
    </source>
</evidence>
<name>A0AA41QDG1_9MICO</name>
<reference evidence="9" key="1">
    <citation type="submission" date="2022-01" db="EMBL/GenBank/DDBJ databases">
        <title>Antribacter sp. nov., isolated from Guizhou of China.</title>
        <authorList>
            <person name="Chengliang C."/>
            <person name="Ya Z."/>
        </authorList>
    </citation>
    <scope>NUCLEOTIDE SEQUENCE</scope>
    <source>
        <strain evidence="9">KLBMP 9083</strain>
    </source>
</reference>
<evidence type="ECO:0000259" key="8">
    <source>
        <dbReference type="Pfam" id="PF04239"/>
    </source>
</evidence>
<dbReference type="PANTHER" id="PTHR34582">
    <property type="entry name" value="UPF0702 TRANSMEMBRANE PROTEIN YCAP"/>
    <property type="match status" value="1"/>
</dbReference>
<evidence type="ECO:0000256" key="6">
    <source>
        <dbReference type="ARBA" id="ARBA00023136"/>
    </source>
</evidence>
<evidence type="ECO:0000256" key="5">
    <source>
        <dbReference type="ARBA" id="ARBA00022989"/>
    </source>
</evidence>
<feature type="transmembrane region" description="Helical" evidence="7">
    <location>
        <begin position="16"/>
        <end position="34"/>
    </location>
</feature>
<dbReference type="EMBL" id="JAKGSG010000029">
    <property type="protein sequence ID" value="MCF4121413.1"/>
    <property type="molecule type" value="Genomic_DNA"/>
</dbReference>
<proteinExistence type="inferred from homology"/>
<evidence type="ECO:0000256" key="1">
    <source>
        <dbReference type="ARBA" id="ARBA00004651"/>
    </source>
</evidence>
<feature type="transmembrane region" description="Helical" evidence="7">
    <location>
        <begin position="41"/>
        <end position="61"/>
    </location>
</feature>
<keyword evidence="5 7" id="KW-1133">Transmembrane helix</keyword>
<comment type="subcellular location">
    <subcellularLocation>
        <location evidence="1">Cell membrane</location>
        <topology evidence="1">Multi-pass membrane protein</topology>
    </subcellularLocation>
</comment>
<dbReference type="InterPro" id="IPR023090">
    <property type="entry name" value="UPF0702_alpha/beta_dom_sf"/>
</dbReference>
<evidence type="ECO:0000256" key="7">
    <source>
        <dbReference type="SAM" id="Phobius"/>
    </source>
</evidence>
<dbReference type="InterPro" id="IPR007353">
    <property type="entry name" value="DUF421"/>
</dbReference>
<keyword evidence="3" id="KW-1003">Cell membrane</keyword>
<feature type="transmembrane region" description="Helical" evidence="7">
    <location>
        <begin position="67"/>
        <end position="89"/>
    </location>
</feature>
<protein>
    <submittedName>
        <fullName evidence="9">DUF421 domain-containing protein</fullName>
    </submittedName>
</protein>
<dbReference type="RefSeq" id="WP_236089209.1">
    <property type="nucleotide sequence ID" value="NZ_JAKGSG010000029.1"/>
</dbReference>
<evidence type="ECO:0000256" key="4">
    <source>
        <dbReference type="ARBA" id="ARBA00022692"/>
    </source>
</evidence>